<dbReference type="AlphaFoldDB" id="A0AAU9D9E1"/>
<accession>A0AAU9D9E1</accession>
<name>A0AAU9D9E1_9FUSO</name>
<dbReference type="KEGG" id="haby:HLVA_18120"/>
<dbReference type="Proteomes" id="UP001321582">
    <property type="component" value="Chromosome"/>
</dbReference>
<evidence type="ECO:0000313" key="2">
    <source>
        <dbReference type="Proteomes" id="UP001321582"/>
    </source>
</evidence>
<reference evidence="1 2" key="1">
    <citation type="submission" date="2022-11" db="EMBL/GenBank/DDBJ databases">
        <title>Haliovirga abyssi gen. nov., sp. nov., a mesophilic fermentative bacterium isolated from the Iheya North hydrothermal field and the proposal of Haliovirgaceae fam. nov.</title>
        <authorList>
            <person name="Miyazaki U."/>
            <person name="Tame A."/>
            <person name="Miyazaki J."/>
            <person name="Takai K."/>
            <person name="Sawayama S."/>
            <person name="Kitajima M."/>
            <person name="Okamoto A."/>
            <person name="Nakagawa S."/>
        </authorList>
    </citation>
    <scope>NUCLEOTIDE SEQUENCE [LARGE SCALE GENOMIC DNA]</scope>
    <source>
        <strain evidence="1 2">IC12</strain>
    </source>
</reference>
<keyword evidence="2" id="KW-1185">Reference proteome</keyword>
<dbReference type="EMBL" id="AP027059">
    <property type="protein sequence ID" value="BDU51243.1"/>
    <property type="molecule type" value="Genomic_DNA"/>
</dbReference>
<sequence length="61" mass="7232">MDNYYNKDINVIAYSISKDVTGTVFKHVGKRYLVDKNLKEENKGIIYNKELEIDNKIFKFN</sequence>
<evidence type="ECO:0000313" key="1">
    <source>
        <dbReference type="EMBL" id="BDU51243.1"/>
    </source>
</evidence>
<gene>
    <name evidence="1" type="ORF">HLVA_18120</name>
</gene>
<protein>
    <submittedName>
        <fullName evidence="1">Uncharacterized protein</fullName>
    </submittedName>
</protein>
<proteinExistence type="predicted"/>
<organism evidence="1 2">
    <name type="scientific">Haliovirga abyssi</name>
    <dbReference type="NCBI Taxonomy" id="2996794"/>
    <lineage>
        <taxon>Bacteria</taxon>
        <taxon>Fusobacteriati</taxon>
        <taxon>Fusobacteriota</taxon>
        <taxon>Fusobacteriia</taxon>
        <taxon>Fusobacteriales</taxon>
        <taxon>Haliovirgaceae</taxon>
        <taxon>Haliovirga</taxon>
    </lineage>
</organism>
<dbReference type="RefSeq" id="WP_307904094.1">
    <property type="nucleotide sequence ID" value="NZ_AP027059.1"/>
</dbReference>